<sequence length="285" mass="30672">MGGSIIRPLLILLSCLLSACASLISSQTAKLADNLALAVLNSNDPATVRDGAPAYLLMIDGLIAGDPGNTGLLLAGADLYSAYAGVFVEDEARRQRLTETALTYSTTALCGAERQLCEVRDMPFAALQGELAQTDRRLLPELYTLGVAWAGWIQARDGDWNAVAELARVQLLLETVAARDGTYRDGMAHLYLGGLATLLPPALGGKPAIGREHFEKAIAFSGGKNLMVKVTFAERYARLVFDRELHDQLLREVMDTAPEVPGYTLMNVLAQAQAEQLLASADDYF</sequence>
<keyword evidence="1" id="KW-0732">Signal</keyword>
<dbReference type="Proteomes" id="UP000319732">
    <property type="component" value="Unassembled WGS sequence"/>
</dbReference>
<reference evidence="2 3" key="1">
    <citation type="submission" date="2019-06" db="EMBL/GenBank/DDBJ databases">
        <title>Whole genome sequence for Cellvibrionaceae sp. R142.</title>
        <authorList>
            <person name="Wang G."/>
        </authorList>
    </citation>
    <scope>NUCLEOTIDE SEQUENCE [LARGE SCALE GENOMIC DNA]</scope>
    <source>
        <strain evidence="2 3">R142</strain>
    </source>
</reference>
<evidence type="ECO:0008006" key="4">
    <source>
        <dbReference type="Google" id="ProtNLM"/>
    </source>
</evidence>
<evidence type="ECO:0000313" key="2">
    <source>
        <dbReference type="EMBL" id="TQV82613.1"/>
    </source>
</evidence>
<dbReference type="InterPro" id="IPR038537">
    <property type="entry name" value="TatT_sf"/>
</dbReference>
<feature type="signal peptide" evidence="1">
    <location>
        <begin position="1"/>
        <end position="31"/>
    </location>
</feature>
<proteinExistence type="predicted"/>
<evidence type="ECO:0000313" key="3">
    <source>
        <dbReference type="Proteomes" id="UP000319732"/>
    </source>
</evidence>
<dbReference type="OrthoDB" id="5290315at2"/>
<comment type="caution">
    <text evidence="2">The sequence shown here is derived from an EMBL/GenBank/DDBJ whole genome shotgun (WGS) entry which is preliminary data.</text>
</comment>
<name>A0A545TZJ8_9GAMM</name>
<evidence type="ECO:0000256" key="1">
    <source>
        <dbReference type="SAM" id="SignalP"/>
    </source>
</evidence>
<protein>
    <recommendedName>
        <fullName evidence="4">TRAP transporter TatT component family protein</fullName>
    </recommendedName>
</protein>
<keyword evidence="3" id="KW-1185">Reference proteome</keyword>
<accession>A0A545TZJ8</accession>
<dbReference type="Pfam" id="PF16811">
    <property type="entry name" value="TAtT"/>
    <property type="match status" value="1"/>
</dbReference>
<dbReference type="AlphaFoldDB" id="A0A545TZJ8"/>
<dbReference type="EMBL" id="VHSG01000007">
    <property type="protein sequence ID" value="TQV82613.1"/>
    <property type="molecule type" value="Genomic_DNA"/>
</dbReference>
<feature type="chain" id="PRO_5021909682" description="TRAP transporter TatT component family protein" evidence="1">
    <location>
        <begin position="32"/>
        <end position="285"/>
    </location>
</feature>
<dbReference type="InterPro" id="IPR031823">
    <property type="entry name" value="TatT"/>
</dbReference>
<dbReference type="Gene3D" id="1.25.40.920">
    <property type="entry name" value="TRAP transporter T-component"/>
    <property type="match status" value="1"/>
</dbReference>
<organism evidence="2 3">
    <name type="scientific">Exilibacterium tricleocarpae</name>
    <dbReference type="NCBI Taxonomy" id="2591008"/>
    <lineage>
        <taxon>Bacteria</taxon>
        <taxon>Pseudomonadati</taxon>
        <taxon>Pseudomonadota</taxon>
        <taxon>Gammaproteobacteria</taxon>
        <taxon>Cellvibrionales</taxon>
        <taxon>Cellvibrionaceae</taxon>
        <taxon>Exilibacterium</taxon>
    </lineage>
</organism>
<dbReference type="PROSITE" id="PS51257">
    <property type="entry name" value="PROKAR_LIPOPROTEIN"/>
    <property type="match status" value="1"/>
</dbReference>
<gene>
    <name evidence="2" type="ORF">FKG94_07745</name>
</gene>